<evidence type="ECO:0000313" key="3">
    <source>
        <dbReference type="Proteomes" id="UP000177039"/>
    </source>
</evidence>
<evidence type="ECO:0000313" key="2">
    <source>
        <dbReference type="EMBL" id="OGD98394.1"/>
    </source>
</evidence>
<dbReference type="InterPro" id="IPR010985">
    <property type="entry name" value="Ribbon_hlx_hlx"/>
</dbReference>
<comment type="caution">
    <text evidence="2">The sequence shown here is derived from an EMBL/GenBank/DDBJ whole genome shotgun (WGS) entry which is preliminary data.</text>
</comment>
<dbReference type="InterPro" id="IPR002145">
    <property type="entry name" value="CopG"/>
</dbReference>
<feature type="domain" description="Ribbon-helix-helix protein CopG" evidence="1">
    <location>
        <begin position="3"/>
        <end position="41"/>
    </location>
</feature>
<dbReference type="AlphaFoldDB" id="A0A1F5H2W0"/>
<name>A0A1F5H2W0_9BACT</name>
<dbReference type="Gene3D" id="1.10.1220.10">
    <property type="entry name" value="Met repressor-like"/>
    <property type="match status" value="1"/>
</dbReference>
<sequence>MRTINISLPDKLAQELDAAAAVRGFASRSEFLRSLVRKYLEGEVEPKFPLPIIVYKKKPLDKVRREMEATGKYNKKFIDSVVAGLSRSSVYASKATK</sequence>
<accession>A0A1F5H2W0</accession>
<reference evidence="2 3" key="1">
    <citation type="journal article" date="2016" name="Nat. Commun.">
        <title>Thousands of microbial genomes shed light on interconnected biogeochemical processes in an aquifer system.</title>
        <authorList>
            <person name="Anantharaman K."/>
            <person name="Brown C.T."/>
            <person name="Hug L.A."/>
            <person name="Sharon I."/>
            <person name="Castelle C.J."/>
            <person name="Probst A.J."/>
            <person name="Thomas B.C."/>
            <person name="Singh A."/>
            <person name="Wilkins M.J."/>
            <person name="Karaoz U."/>
            <person name="Brodie E.L."/>
            <person name="Williams K.H."/>
            <person name="Hubbard S.S."/>
            <person name="Banfield J.F."/>
        </authorList>
    </citation>
    <scope>NUCLEOTIDE SEQUENCE [LARGE SCALE GENOMIC DNA]</scope>
</reference>
<gene>
    <name evidence="2" type="ORF">A3B54_03585</name>
</gene>
<dbReference type="SUPFAM" id="SSF47598">
    <property type="entry name" value="Ribbon-helix-helix"/>
    <property type="match status" value="1"/>
</dbReference>
<dbReference type="InterPro" id="IPR013321">
    <property type="entry name" value="Arc_rbn_hlx_hlx"/>
</dbReference>
<dbReference type="Proteomes" id="UP000177039">
    <property type="component" value="Unassembled WGS sequence"/>
</dbReference>
<proteinExistence type="predicted"/>
<dbReference type="CDD" id="cd22231">
    <property type="entry name" value="RHH_NikR_HicB-like"/>
    <property type="match status" value="1"/>
</dbReference>
<dbReference type="Pfam" id="PF01402">
    <property type="entry name" value="RHH_1"/>
    <property type="match status" value="1"/>
</dbReference>
<dbReference type="GO" id="GO:0006355">
    <property type="term" value="P:regulation of DNA-templated transcription"/>
    <property type="evidence" value="ECO:0007669"/>
    <property type="project" value="InterPro"/>
</dbReference>
<evidence type="ECO:0000259" key="1">
    <source>
        <dbReference type="Pfam" id="PF01402"/>
    </source>
</evidence>
<dbReference type="EMBL" id="MFBT01000037">
    <property type="protein sequence ID" value="OGD98394.1"/>
    <property type="molecule type" value="Genomic_DNA"/>
</dbReference>
<protein>
    <recommendedName>
        <fullName evidence="1">Ribbon-helix-helix protein CopG domain-containing protein</fullName>
    </recommendedName>
</protein>
<organism evidence="2 3">
    <name type="scientific">Candidatus Curtissbacteria bacterium RIFCSPLOWO2_01_FULL_42_50</name>
    <dbReference type="NCBI Taxonomy" id="1797730"/>
    <lineage>
        <taxon>Bacteria</taxon>
        <taxon>Candidatus Curtissiibacteriota</taxon>
    </lineage>
</organism>